<proteinExistence type="predicted"/>
<keyword evidence="4" id="KW-1185">Reference proteome</keyword>
<dbReference type="Pfam" id="PF18735">
    <property type="entry name" value="HEPN_RiboL-PSP"/>
    <property type="match status" value="1"/>
</dbReference>
<keyword evidence="1" id="KW-0175">Coiled coil</keyword>
<evidence type="ECO:0000313" key="3">
    <source>
        <dbReference type="EMBL" id="MEQ3510040.1"/>
    </source>
</evidence>
<feature type="domain" description="RiboL-PSP-HEPN" evidence="2">
    <location>
        <begin position="57"/>
        <end position="222"/>
    </location>
</feature>
<protein>
    <submittedName>
        <fullName evidence="3">HEPN domain-containing protein</fullName>
    </submittedName>
</protein>
<organism evidence="3 4">
    <name type="scientific">Neisseria polysaccharea</name>
    <dbReference type="NCBI Taxonomy" id="489"/>
    <lineage>
        <taxon>Bacteria</taxon>
        <taxon>Pseudomonadati</taxon>
        <taxon>Pseudomonadota</taxon>
        <taxon>Betaproteobacteria</taxon>
        <taxon>Neisseriales</taxon>
        <taxon>Neisseriaceae</taxon>
        <taxon>Neisseria</taxon>
    </lineage>
</organism>
<evidence type="ECO:0000313" key="4">
    <source>
        <dbReference type="Proteomes" id="UP001447151"/>
    </source>
</evidence>
<feature type="coiled-coil region" evidence="1">
    <location>
        <begin position="13"/>
        <end position="71"/>
    </location>
</feature>
<evidence type="ECO:0000259" key="2">
    <source>
        <dbReference type="Pfam" id="PF18735"/>
    </source>
</evidence>
<evidence type="ECO:0000256" key="1">
    <source>
        <dbReference type="SAM" id="Coils"/>
    </source>
</evidence>
<name>A0ABV1JHR6_NEIPO</name>
<dbReference type="Proteomes" id="UP001447151">
    <property type="component" value="Unassembled WGS sequence"/>
</dbReference>
<accession>A0ABV1JHR6</accession>
<dbReference type="SUPFAM" id="SSF58100">
    <property type="entry name" value="Bacterial hemolysins"/>
    <property type="match status" value="1"/>
</dbReference>
<comment type="caution">
    <text evidence="3">The sequence shown here is derived from an EMBL/GenBank/DDBJ whole genome shotgun (WGS) entry which is preliminary data.</text>
</comment>
<sequence length="248" mass="28699">MNTTVNNFSVEEDEILDDELDAIIQELDKFEEEMDMHNQGLDKLFNLFNCALELYEKIDECKKNLEQLKKIIPHTSNSDDFLLGCLYCNICSALEGFVHGFISGLIKNEVDVDEKKLISSANDNLGRKKKLLTNINEIVNEYKNKTINNPFEIAILCNKIFNLNIKYDEIKLEKYSTEMIRVRNSFTHNNGYNNGTYVNINKNDVEHLLFFITRFINIINDKALKKFDKQLSDVSDKHGLNIEQGQNG</sequence>
<dbReference type="EMBL" id="JBECZB010000001">
    <property type="protein sequence ID" value="MEQ3510040.1"/>
    <property type="molecule type" value="Genomic_DNA"/>
</dbReference>
<dbReference type="InterPro" id="IPR041519">
    <property type="entry name" value="HEPN_RiboL-PSP"/>
</dbReference>
<gene>
    <name evidence="3" type="ORF">ABM124_01635</name>
</gene>
<dbReference type="RefSeq" id="WP_349272280.1">
    <property type="nucleotide sequence ID" value="NZ_JBECZB010000001.1"/>
</dbReference>
<reference evidence="3 4" key="1">
    <citation type="submission" date="2024-05" db="EMBL/GenBank/DDBJ databases">
        <authorList>
            <person name="Matzinger S.R."/>
            <person name="Bankers L."/>
            <person name="Rossheim A."/>
            <person name="Hetherington-Rauth M.C."/>
            <person name="Smith A."/>
            <person name="Baird S."/>
            <person name="Polanco D."/>
        </authorList>
    </citation>
    <scope>NUCLEOTIDE SEQUENCE [LARGE SCALE GENOMIC DNA]</scope>
    <source>
        <strain evidence="3 4">2024CJ-00066</strain>
    </source>
</reference>